<evidence type="ECO:0000256" key="2">
    <source>
        <dbReference type="SAM" id="Coils"/>
    </source>
</evidence>
<keyword evidence="5" id="KW-1185">Reference proteome</keyword>
<proteinExistence type="predicted"/>
<dbReference type="EMBL" id="JBDFQZ010000003">
    <property type="protein sequence ID" value="KAK9742603.1"/>
    <property type="molecule type" value="Genomic_DNA"/>
</dbReference>
<feature type="region of interest" description="Disordered" evidence="3">
    <location>
        <begin position="782"/>
        <end position="870"/>
    </location>
</feature>
<feature type="compositionally biased region" description="Basic and acidic residues" evidence="3">
    <location>
        <begin position="714"/>
        <end position="744"/>
    </location>
</feature>
<evidence type="ECO:0000256" key="3">
    <source>
        <dbReference type="SAM" id="MobiDB-lite"/>
    </source>
</evidence>
<dbReference type="GO" id="GO:0007131">
    <property type="term" value="P:reciprocal meiotic recombination"/>
    <property type="evidence" value="ECO:0007669"/>
    <property type="project" value="TreeGrafter"/>
</dbReference>
<feature type="compositionally biased region" description="Polar residues" evidence="3">
    <location>
        <begin position="824"/>
        <end position="835"/>
    </location>
</feature>
<gene>
    <name evidence="4" type="ORF">RND81_03G185000</name>
</gene>
<dbReference type="Proteomes" id="UP001443914">
    <property type="component" value="Unassembled WGS sequence"/>
</dbReference>
<dbReference type="PANTHER" id="PTHR23160:SF3">
    <property type="entry name" value="SYNAPTONEMAL COMPLEX PROTEIN 1-RELATED"/>
    <property type="match status" value="1"/>
</dbReference>
<dbReference type="AlphaFoldDB" id="A0AAW1M9D2"/>
<evidence type="ECO:0008006" key="6">
    <source>
        <dbReference type="Google" id="ProtNLM"/>
    </source>
</evidence>
<feature type="coiled-coil region" evidence="2">
    <location>
        <begin position="66"/>
        <end position="177"/>
    </location>
</feature>
<dbReference type="PANTHER" id="PTHR23160">
    <property type="entry name" value="SYNAPTONEMAL COMPLEX PROTEIN-RELATED"/>
    <property type="match status" value="1"/>
</dbReference>
<feature type="region of interest" description="Disordered" evidence="3">
    <location>
        <begin position="714"/>
        <end position="746"/>
    </location>
</feature>
<reference evidence="4 5" key="1">
    <citation type="submission" date="2024-03" db="EMBL/GenBank/DDBJ databases">
        <title>WGS assembly of Saponaria officinalis var. Norfolk2.</title>
        <authorList>
            <person name="Jenkins J."/>
            <person name="Shu S."/>
            <person name="Grimwood J."/>
            <person name="Barry K."/>
            <person name="Goodstein D."/>
            <person name="Schmutz J."/>
            <person name="Leebens-Mack J."/>
            <person name="Osbourn A."/>
        </authorList>
    </citation>
    <scope>NUCLEOTIDE SEQUENCE [LARGE SCALE GENOMIC DNA]</scope>
    <source>
        <strain evidence="5">cv. Norfolk2</strain>
        <strain evidence="4">JIC</strain>
        <tissue evidence="4">Leaf</tissue>
    </source>
</reference>
<evidence type="ECO:0000256" key="1">
    <source>
        <dbReference type="ARBA" id="ARBA00023054"/>
    </source>
</evidence>
<accession>A0AAW1M9D2</accession>
<protein>
    <recommendedName>
        <fullName evidence="6">Synaptonemal complex protein 1-like</fullName>
    </recommendedName>
</protein>
<feature type="coiled-coil region" evidence="2">
    <location>
        <begin position="245"/>
        <end position="279"/>
    </location>
</feature>
<comment type="caution">
    <text evidence="4">The sequence shown here is derived from an EMBL/GenBank/DDBJ whole genome shotgun (WGS) entry which is preliminary data.</text>
</comment>
<sequence length="870" mass="99803">MQKLGFLGMKSFDQFKFLTGSSSGTAKTLSISSRSSSDAITSGSFTNLKLTAEKLVKEQASVRTDLDLANSKLKKSLEQIHVLEEKLQTAYNENAKLKVKQKEDEKLWQGLESKFSSTKTFCDQLTETLQVLACQVQDAEKDKLIIEDKLNANSAALNSLNDEMKCLSLKLECAEETIKERDSALKEVTMQKQEQELVFEDDKLGTTKLMEEKDALIKSLEADVTTTRLAGENLKCKLDDASVELKLKEEHLSRMRVSLENLERQKTDLQTSNDEFATKLASSLQETQNLKDVVNAFAAKLTELDQQSLAVSDKISELCSVYDSCSNSAVQEKNLIVQCAQQKYDLLHHEHVHLKSEKDELHSVNQGLNDKVNELHNAHESAIEQHAEECRSTEERIRNLQSEVEALTSKKNDAQKLVVELEAQVANLSETLKKAENEKKELLLKSSELESEKNENAEKLLSDIQKKEEEIDGIQKDILKLNQQVQSLETQVNKLDTALEEKEQQILQSKEKEKQWEDQKAEIQAQLVASENKLREAKKQYDTMLESKQSELSRHLKEISQRNDQAINDIRKKYEVEKQEIVNLEKEKADKTVAEMQRLCEQRLNECKEESKQHLSRIQEEHSALIERLQKEHEKKESTLEADHLEELKRIRRQSENDLREKMMTLRDEHEAQLRALRLKHEDECRQLQQELDLQRSKEERQRALLQLQLKVMSDKPQEEQEVNSKKDHSVTSKRMNGSDDMKKANHTQDVPFRDAVQSPMSSLLQKVEKTNPGNIMEISKHGRKVTHREYEVETTNGGTVTKRRKTKSTVMFEDPKKRKKVTTPRSNTPRSSVKGTRKVVYSQPNNLGDLFSEGSLNPYADGDDPYAFD</sequence>
<dbReference type="EMBL" id="JBDFQZ010000003">
    <property type="protein sequence ID" value="KAK9742600.1"/>
    <property type="molecule type" value="Genomic_DNA"/>
</dbReference>
<feature type="coiled-coil region" evidence="2">
    <location>
        <begin position="365"/>
        <end position="698"/>
    </location>
</feature>
<name>A0AAW1M9D2_SAPOF</name>
<organism evidence="4 5">
    <name type="scientific">Saponaria officinalis</name>
    <name type="common">Common soapwort</name>
    <name type="synonym">Lychnis saponaria</name>
    <dbReference type="NCBI Taxonomy" id="3572"/>
    <lineage>
        <taxon>Eukaryota</taxon>
        <taxon>Viridiplantae</taxon>
        <taxon>Streptophyta</taxon>
        <taxon>Embryophyta</taxon>
        <taxon>Tracheophyta</taxon>
        <taxon>Spermatophyta</taxon>
        <taxon>Magnoliopsida</taxon>
        <taxon>eudicotyledons</taxon>
        <taxon>Gunneridae</taxon>
        <taxon>Pentapetalae</taxon>
        <taxon>Caryophyllales</taxon>
        <taxon>Caryophyllaceae</taxon>
        <taxon>Caryophylleae</taxon>
        <taxon>Saponaria</taxon>
    </lineage>
</organism>
<evidence type="ECO:0000313" key="5">
    <source>
        <dbReference type="Proteomes" id="UP001443914"/>
    </source>
</evidence>
<evidence type="ECO:0000313" key="4">
    <source>
        <dbReference type="EMBL" id="KAK9742603.1"/>
    </source>
</evidence>
<keyword evidence="1 2" id="KW-0175">Coiled coil</keyword>